<name>A0ACB8DLM6_DERSI</name>
<dbReference type="EMBL" id="CM023480">
    <property type="protein sequence ID" value="KAH7971487.1"/>
    <property type="molecule type" value="Genomic_DNA"/>
</dbReference>
<keyword evidence="2" id="KW-1185">Reference proteome</keyword>
<proteinExistence type="predicted"/>
<gene>
    <name evidence="1" type="ORF">HPB49_024710</name>
</gene>
<evidence type="ECO:0000313" key="2">
    <source>
        <dbReference type="Proteomes" id="UP000821865"/>
    </source>
</evidence>
<evidence type="ECO:0000313" key="1">
    <source>
        <dbReference type="EMBL" id="KAH7971487.1"/>
    </source>
</evidence>
<dbReference type="Proteomes" id="UP000821865">
    <property type="component" value="Chromosome 11"/>
</dbReference>
<protein>
    <submittedName>
        <fullName evidence="1">Uncharacterized protein</fullName>
    </submittedName>
</protein>
<sequence>MLKSLSPSAVTTRSHFLSKPSVAASARSPGTEESDRRKSDENPLSGPVRLERSRNALSGKSPAERASALSLPSLRRPTHKHRERPIVPAPETFRPPSRRQISSDKRQDNSATPHGFIAPTSGSRPAPTIEAGSSSDTSAWRAGMRDWRCGRSRRVSLSSSPAVRGRGERRSSQTLVRGPACRAGVGYDGVVVRVLRAASTMTDNAPPCPRKDPVRLGPVLEESVACSSSVVLAPPCDSENRHLTWRERWVPFFRGLGLESVLFLYTVTFAMRFVVTQQLFMAKACLSAYPDDVCATLSQQNATVRDAVTRNANVHNLLLVLAEFVPAAVVSVFLSSWCDKHGNRIPLLLNLCGAFVLDAGTIVTVLVFSAPMYVNVILGLVCGMTGGLVCMTAIVESNASRSSREDMRAVKFLVVMSALLVGVQLGQVISGELFSAGGYLPVYCVSVGIVLCSILVVLVFNAGTSSSTSRLRDMLRDLRMHNFKEGFDAAFGWRPHGLRHRLVLLALSLGVILFNAETGKSISFYFSLRRFHWSVAMYSNMAAGFGALDIVCSGLFIGICSRVLKLPDLAMAMAGILSMTAFLIIKGFSREPWMFYMGCALGSLSSVTPVAILSNVSKLISKDEAGAYPRPFWLRPVVSEGVQLTFYPGKLQHPL</sequence>
<organism evidence="1 2">
    <name type="scientific">Dermacentor silvarum</name>
    <name type="common">Tick</name>
    <dbReference type="NCBI Taxonomy" id="543639"/>
    <lineage>
        <taxon>Eukaryota</taxon>
        <taxon>Metazoa</taxon>
        <taxon>Ecdysozoa</taxon>
        <taxon>Arthropoda</taxon>
        <taxon>Chelicerata</taxon>
        <taxon>Arachnida</taxon>
        <taxon>Acari</taxon>
        <taxon>Parasitiformes</taxon>
        <taxon>Ixodida</taxon>
        <taxon>Ixodoidea</taxon>
        <taxon>Ixodidae</taxon>
        <taxon>Rhipicephalinae</taxon>
        <taxon>Dermacentor</taxon>
    </lineage>
</organism>
<accession>A0ACB8DLM6</accession>
<reference evidence="1" key="1">
    <citation type="submission" date="2020-05" db="EMBL/GenBank/DDBJ databases">
        <title>Large-scale comparative analyses of tick genomes elucidate their genetic diversity and vector capacities.</title>
        <authorList>
            <person name="Jia N."/>
            <person name="Wang J."/>
            <person name="Shi W."/>
            <person name="Du L."/>
            <person name="Sun Y."/>
            <person name="Zhan W."/>
            <person name="Jiang J."/>
            <person name="Wang Q."/>
            <person name="Zhang B."/>
            <person name="Ji P."/>
            <person name="Sakyi L.B."/>
            <person name="Cui X."/>
            <person name="Yuan T."/>
            <person name="Jiang B."/>
            <person name="Yang W."/>
            <person name="Lam T.T.-Y."/>
            <person name="Chang Q."/>
            <person name="Ding S."/>
            <person name="Wang X."/>
            <person name="Zhu J."/>
            <person name="Ruan X."/>
            <person name="Zhao L."/>
            <person name="Wei J."/>
            <person name="Que T."/>
            <person name="Du C."/>
            <person name="Cheng J."/>
            <person name="Dai P."/>
            <person name="Han X."/>
            <person name="Huang E."/>
            <person name="Gao Y."/>
            <person name="Liu J."/>
            <person name="Shao H."/>
            <person name="Ye R."/>
            <person name="Li L."/>
            <person name="Wei W."/>
            <person name="Wang X."/>
            <person name="Wang C."/>
            <person name="Yang T."/>
            <person name="Huo Q."/>
            <person name="Li W."/>
            <person name="Guo W."/>
            <person name="Chen H."/>
            <person name="Zhou L."/>
            <person name="Ni X."/>
            <person name="Tian J."/>
            <person name="Zhou Y."/>
            <person name="Sheng Y."/>
            <person name="Liu T."/>
            <person name="Pan Y."/>
            <person name="Xia L."/>
            <person name="Li J."/>
            <person name="Zhao F."/>
            <person name="Cao W."/>
        </authorList>
    </citation>
    <scope>NUCLEOTIDE SEQUENCE</scope>
    <source>
        <strain evidence="1">Dsil-2018</strain>
    </source>
</reference>
<comment type="caution">
    <text evidence="1">The sequence shown here is derived from an EMBL/GenBank/DDBJ whole genome shotgun (WGS) entry which is preliminary data.</text>
</comment>